<gene>
    <name evidence="1" type="ORF">LY89DRAFT_12506</name>
</gene>
<proteinExistence type="predicted"/>
<organism evidence="1 2">
    <name type="scientific">Mollisia scopiformis</name>
    <name type="common">Conifer needle endophyte fungus</name>
    <name type="synonym">Phialocephala scopiformis</name>
    <dbReference type="NCBI Taxonomy" id="149040"/>
    <lineage>
        <taxon>Eukaryota</taxon>
        <taxon>Fungi</taxon>
        <taxon>Dikarya</taxon>
        <taxon>Ascomycota</taxon>
        <taxon>Pezizomycotina</taxon>
        <taxon>Leotiomycetes</taxon>
        <taxon>Helotiales</taxon>
        <taxon>Mollisiaceae</taxon>
        <taxon>Mollisia</taxon>
    </lineage>
</organism>
<dbReference type="RefSeq" id="XP_018078469.1">
    <property type="nucleotide sequence ID" value="XM_018205192.1"/>
</dbReference>
<dbReference type="GeneID" id="28814918"/>
<keyword evidence="2" id="KW-1185">Reference proteome</keyword>
<dbReference type="EMBL" id="KQ947404">
    <property type="protein sequence ID" value="KUJ24114.1"/>
    <property type="molecule type" value="Genomic_DNA"/>
</dbReference>
<reference evidence="1 2" key="1">
    <citation type="submission" date="2015-10" db="EMBL/GenBank/DDBJ databases">
        <title>Full genome of DAOMC 229536 Phialocephala scopiformis, a fungal endophyte of spruce producing the potent anti-insectan compound rugulosin.</title>
        <authorList>
            <consortium name="DOE Joint Genome Institute"/>
            <person name="Walker A.K."/>
            <person name="Frasz S.L."/>
            <person name="Seifert K.A."/>
            <person name="Miller J.D."/>
            <person name="Mondo S.J."/>
            <person name="Labutti K."/>
            <person name="Lipzen A."/>
            <person name="Dockter R."/>
            <person name="Kennedy M."/>
            <person name="Grigoriev I.V."/>
            <person name="Spatafora J.W."/>
        </authorList>
    </citation>
    <scope>NUCLEOTIDE SEQUENCE [LARGE SCALE GENOMIC DNA]</scope>
    <source>
        <strain evidence="1 2">CBS 120377</strain>
    </source>
</reference>
<dbReference type="AlphaFoldDB" id="A0A194XVT0"/>
<evidence type="ECO:0000313" key="2">
    <source>
        <dbReference type="Proteomes" id="UP000070700"/>
    </source>
</evidence>
<sequence>MNVIRKSPTSTFRMETNFHRTLHFLKEEERKIKVCVKCRVITFRLYLASATASFSSQLLDIIAWSKQKVLQLELFVCSQNYLVKIRLSSLCFKHCQTMIVAAIILVPDSQSLFPSCTQKLCPFTQRDNEQAIDSKIHLTAENSLTVKIISRNDNKHPQQTNAVATAKTAAEQHLICCSRPYLDTSNPWFSKEPCPLFV</sequence>
<protein>
    <submittedName>
        <fullName evidence="1">Uncharacterized protein</fullName>
    </submittedName>
</protein>
<dbReference type="KEGG" id="psco:LY89DRAFT_12506"/>
<evidence type="ECO:0000313" key="1">
    <source>
        <dbReference type="EMBL" id="KUJ24114.1"/>
    </source>
</evidence>
<name>A0A194XVT0_MOLSC</name>
<dbReference type="InParanoid" id="A0A194XVT0"/>
<dbReference type="Proteomes" id="UP000070700">
    <property type="component" value="Unassembled WGS sequence"/>
</dbReference>
<accession>A0A194XVT0</accession>